<reference evidence="3 4" key="4">
    <citation type="journal article" date="2020" name="Sci. Rep.">
        <title>beta-carboline chemical signals induce reveromycin production through a LuxR family regulator in Streptomyces sp. SN-593.</title>
        <authorList>
            <person name="Panthee S."/>
            <person name="Kito N."/>
            <person name="Hayashi T."/>
            <person name="Shimizu T."/>
            <person name="Ishikawa J."/>
            <person name="Hamamoto H."/>
            <person name="Osada H."/>
            <person name="Takahashi S."/>
        </authorList>
    </citation>
    <scope>NUCLEOTIDE SEQUENCE [LARGE SCALE GENOMIC DNA]</scope>
    <source>
        <strain evidence="3 4">SN-593</strain>
    </source>
</reference>
<evidence type="ECO:0000313" key="4">
    <source>
        <dbReference type="Proteomes" id="UP000595703"/>
    </source>
</evidence>
<organism evidence="3 4">
    <name type="scientific">Actinacidiphila reveromycinica</name>
    <dbReference type="NCBI Taxonomy" id="659352"/>
    <lineage>
        <taxon>Bacteria</taxon>
        <taxon>Bacillati</taxon>
        <taxon>Actinomycetota</taxon>
        <taxon>Actinomycetes</taxon>
        <taxon>Kitasatosporales</taxon>
        <taxon>Streptomycetaceae</taxon>
        <taxon>Actinacidiphila</taxon>
    </lineage>
</organism>
<feature type="signal peptide" evidence="2">
    <location>
        <begin position="1"/>
        <end position="22"/>
    </location>
</feature>
<evidence type="ECO:0000256" key="2">
    <source>
        <dbReference type="SAM" id="SignalP"/>
    </source>
</evidence>
<dbReference type="KEGG" id="arev:RVR_6774"/>
<sequence>MRVRTAATATALAAAAALTLTACGGGSGSGDDKISAAPSTSAATPAPSTAPSGNGTALKIDPALALPADLKAQFSWTAPKNADEAAALSGAANFIQAIDHAVVQQNKSDPGLIGYAADDALAYAQNYVQQNVDQKLTMTGTDRYYGPTFTLGSGGGSVEVKLCNDQSKLYSKEVVGGKVHVTGASDRNYVSWDIVMVKLPTAQAVWQAHAVTVKEKALQCKQ</sequence>
<dbReference type="EMBL" id="AP018365">
    <property type="protein sequence ID" value="BBA99935.1"/>
    <property type="molecule type" value="Genomic_DNA"/>
</dbReference>
<protein>
    <recommendedName>
        <fullName evidence="5">Lipoprotein</fullName>
    </recommendedName>
</protein>
<proteinExistence type="predicted"/>
<feature type="region of interest" description="Disordered" evidence="1">
    <location>
        <begin position="29"/>
        <end position="55"/>
    </location>
</feature>
<evidence type="ECO:0008006" key="5">
    <source>
        <dbReference type="Google" id="ProtNLM"/>
    </source>
</evidence>
<evidence type="ECO:0000313" key="3">
    <source>
        <dbReference type="EMBL" id="BBA99935.1"/>
    </source>
</evidence>
<keyword evidence="4" id="KW-1185">Reference proteome</keyword>
<name>A0A7U3VQL9_9ACTN</name>
<reference evidence="3 4" key="3">
    <citation type="journal article" date="2011" name="Nat. Chem. Biol.">
        <title>Reveromycin A biosynthesis uses RevG and RevJ for stereospecific spiroacetal formation.</title>
        <authorList>
            <person name="Takahashi S."/>
            <person name="Toyoda A."/>
            <person name="Sekiyama Y."/>
            <person name="Takagi H."/>
            <person name="Nogawa T."/>
            <person name="Uramoto M."/>
            <person name="Suzuki R."/>
            <person name="Koshino H."/>
            <person name="Kumano T."/>
            <person name="Panthee S."/>
            <person name="Dairi T."/>
            <person name="Ishikawa J."/>
            <person name="Ikeda H."/>
            <person name="Sakaki Y."/>
            <person name="Osada H."/>
        </authorList>
    </citation>
    <scope>NUCLEOTIDE SEQUENCE [LARGE SCALE GENOMIC DNA]</scope>
    <source>
        <strain evidence="3 4">SN-593</strain>
    </source>
</reference>
<gene>
    <name evidence="3" type="ORF">RVR_6774</name>
</gene>
<dbReference type="RefSeq" id="WP_202235993.1">
    <property type="nucleotide sequence ID" value="NZ_AP018365.1"/>
</dbReference>
<feature type="compositionally biased region" description="Low complexity" evidence="1">
    <location>
        <begin position="35"/>
        <end position="55"/>
    </location>
</feature>
<feature type="chain" id="PRO_5032852263" description="Lipoprotein" evidence="2">
    <location>
        <begin position="23"/>
        <end position="222"/>
    </location>
</feature>
<accession>A0A7U3VQL9</accession>
<evidence type="ECO:0000256" key="1">
    <source>
        <dbReference type="SAM" id="MobiDB-lite"/>
    </source>
</evidence>
<reference evidence="3 4" key="2">
    <citation type="journal article" date="2011" name="J. Antibiot.">
        <title>Furaquinocins I and J: novel polyketide isoprenoid hybrid compounds from Streptomyces reveromyceticus SN-593.</title>
        <authorList>
            <person name="Panthee S."/>
            <person name="Takahashi S."/>
            <person name="Takagi H."/>
            <person name="Nogawa T."/>
            <person name="Oowada E."/>
            <person name="Uramoto M."/>
            <person name="Osada H."/>
        </authorList>
    </citation>
    <scope>NUCLEOTIDE SEQUENCE [LARGE SCALE GENOMIC DNA]</scope>
    <source>
        <strain evidence="3 4">SN-593</strain>
    </source>
</reference>
<keyword evidence="2" id="KW-0732">Signal</keyword>
<reference evidence="3 4" key="1">
    <citation type="journal article" date="2010" name="J. Bacteriol.">
        <title>Biochemical characterization of a novel indole prenyltransferase from Streptomyces sp. SN-593.</title>
        <authorList>
            <person name="Takahashi S."/>
            <person name="Takagi H."/>
            <person name="Toyoda A."/>
            <person name="Uramoto M."/>
            <person name="Nogawa T."/>
            <person name="Ueki M."/>
            <person name="Sakaki Y."/>
            <person name="Osada H."/>
        </authorList>
    </citation>
    <scope>NUCLEOTIDE SEQUENCE [LARGE SCALE GENOMIC DNA]</scope>
    <source>
        <strain evidence="3 4">SN-593</strain>
    </source>
</reference>
<dbReference type="PROSITE" id="PS51257">
    <property type="entry name" value="PROKAR_LIPOPROTEIN"/>
    <property type="match status" value="1"/>
</dbReference>
<dbReference type="Proteomes" id="UP000595703">
    <property type="component" value="Chromosome"/>
</dbReference>
<dbReference type="AlphaFoldDB" id="A0A7U3VQL9"/>